<dbReference type="RefSeq" id="WP_277732990.1">
    <property type="nucleotide sequence ID" value="NZ_CP120733.1"/>
</dbReference>
<protein>
    <submittedName>
        <fullName evidence="1">ATPase</fullName>
    </submittedName>
</protein>
<dbReference type="InterPro" id="IPR027417">
    <property type="entry name" value="P-loop_NTPase"/>
</dbReference>
<keyword evidence="2" id="KW-1185">Reference proteome</keyword>
<dbReference type="Proteomes" id="UP001222800">
    <property type="component" value="Chromosome"/>
</dbReference>
<dbReference type="SUPFAM" id="SSF52540">
    <property type="entry name" value="P-loop containing nucleoside triphosphate hydrolases"/>
    <property type="match status" value="1"/>
</dbReference>
<dbReference type="EMBL" id="CP120733">
    <property type="protein sequence ID" value="WFD11026.1"/>
    <property type="molecule type" value="Genomic_DNA"/>
</dbReference>
<dbReference type="Gene3D" id="3.40.50.300">
    <property type="entry name" value="P-loop containing nucleotide triphosphate hydrolases"/>
    <property type="match status" value="1"/>
</dbReference>
<gene>
    <name evidence="1" type="ORF">P4S50_02830</name>
</gene>
<name>A0ABY8EE22_9FIRM</name>
<reference evidence="1 2" key="1">
    <citation type="submission" date="2023-03" db="EMBL/GenBank/DDBJ databases">
        <title>Complete genome sequence of Tepidibacter sp. SWIR-1, isolated from a deep-sea hydrothermal vent.</title>
        <authorList>
            <person name="Li X."/>
        </authorList>
    </citation>
    <scope>NUCLEOTIDE SEQUENCE [LARGE SCALE GENOMIC DNA]</scope>
    <source>
        <strain evidence="1 2">SWIR-1</strain>
    </source>
</reference>
<sequence length="97" mass="10736">MTEKIKRVFPGGNTADGFFSYYDYMIEQNDANHIFCIKGGPGVGKSSMMKNIGSEMIRLGYDVEYHHCSSDNNSIDGVVIPALKVAMVDATAYSTKW</sequence>
<evidence type="ECO:0000313" key="2">
    <source>
        <dbReference type="Proteomes" id="UP001222800"/>
    </source>
</evidence>
<accession>A0ABY8EE22</accession>
<evidence type="ECO:0000313" key="1">
    <source>
        <dbReference type="EMBL" id="WFD11026.1"/>
    </source>
</evidence>
<organism evidence="1 2">
    <name type="scientific">Tepidibacter hydrothermalis</name>
    <dbReference type="NCBI Taxonomy" id="3036126"/>
    <lineage>
        <taxon>Bacteria</taxon>
        <taxon>Bacillati</taxon>
        <taxon>Bacillota</taxon>
        <taxon>Clostridia</taxon>
        <taxon>Peptostreptococcales</taxon>
        <taxon>Peptostreptococcaceae</taxon>
        <taxon>Tepidibacter</taxon>
    </lineage>
</organism>
<proteinExistence type="predicted"/>